<protein>
    <submittedName>
        <fullName evidence="2">Uncharacterized protein</fullName>
    </submittedName>
</protein>
<feature type="transmembrane region" description="Helical" evidence="1">
    <location>
        <begin position="31"/>
        <end position="49"/>
    </location>
</feature>
<gene>
    <name evidence="2" type="ORF">CC86DRAFT_353077</name>
</gene>
<dbReference type="AlphaFoldDB" id="A0A6A6ZV63"/>
<name>A0A6A6ZV63_9PLEO</name>
<feature type="transmembrane region" description="Helical" evidence="1">
    <location>
        <begin position="99"/>
        <end position="118"/>
    </location>
</feature>
<keyword evidence="1" id="KW-0812">Transmembrane</keyword>
<reference evidence="2" key="1">
    <citation type="journal article" date="2020" name="Stud. Mycol.">
        <title>101 Dothideomycetes genomes: a test case for predicting lifestyles and emergence of pathogens.</title>
        <authorList>
            <person name="Haridas S."/>
            <person name="Albert R."/>
            <person name="Binder M."/>
            <person name="Bloem J."/>
            <person name="Labutti K."/>
            <person name="Salamov A."/>
            <person name="Andreopoulos B."/>
            <person name="Baker S."/>
            <person name="Barry K."/>
            <person name="Bills G."/>
            <person name="Bluhm B."/>
            <person name="Cannon C."/>
            <person name="Castanera R."/>
            <person name="Culley D."/>
            <person name="Daum C."/>
            <person name="Ezra D."/>
            <person name="Gonzalez J."/>
            <person name="Henrissat B."/>
            <person name="Kuo A."/>
            <person name="Liang C."/>
            <person name="Lipzen A."/>
            <person name="Lutzoni F."/>
            <person name="Magnuson J."/>
            <person name="Mondo S."/>
            <person name="Nolan M."/>
            <person name="Ohm R."/>
            <person name="Pangilinan J."/>
            <person name="Park H.-J."/>
            <person name="Ramirez L."/>
            <person name="Alfaro M."/>
            <person name="Sun H."/>
            <person name="Tritt A."/>
            <person name="Yoshinaga Y."/>
            <person name="Zwiers L.-H."/>
            <person name="Turgeon B."/>
            <person name="Goodwin S."/>
            <person name="Spatafora J."/>
            <person name="Crous P."/>
            <person name="Grigoriev I."/>
        </authorList>
    </citation>
    <scope>NUCLEOTIDE SEQUENCE</scope>
    <source>
        <strain evidence="2">CBS 113818</strain>
    </source>
</reference>
<evidence type="ECO:0000313" key="3">
    <source>
        <dbReference type="Proteomes" id="UP000799424"/>
    </source>
</evidence>
<organism evidence="2 3">
    <name type="scientific">Ophiobolus disseminans</name>
    <dbReference type="NCBI Taxonomy" id="1469910"/>
    <lineage>
        <taxon>Eukaryota</taxon>
        <taxon>Fungi</taxon>
        <taxon>Dikarya</taxon>
        <taxon>Ascomycota</taxon>
        <taxon>Pezizomycotina</taxon>
        <taxon>Dothideomycetes</taxon>
        <taxon>Pleosporomycetidae</taxon>
        <taxon>Pleosporales</taxon>
        <taxon>Pleosporineae</taxon>
        <taxon>Phaeosphaeriaceae</taxon>
        <taxon>Ophiobolus</taxon>
    </lineage>
</organism>
<feature type="transmembrane region" description="Helical" evidence="1">
    <location>
        <begin position="124"/>
        <end position="143"/>
    </location>
</feature>
<dbReference type="OrthoDB" id="5394254at2759"/>
<sequence length="337" mass="37163">MALTDRTAPTVVPRAHVTTPHRSRLPAVLKVPILIVLNFGLRTALWSVVSNFLNPELGAVSKVPSEADFWSLYSPGARLLMNAFTNGMNWYFNYDFFDVAALTVLTNAPYAYLLATYYEISSPTVAAHTIIEVLAIAFPTYLLRPRSVVHKPNAPLRNRFLLNSVQVQFSNALLAMGVYVVVLWAGLKTSSLNPFLVTYFDLPTLATAYDETPLSILGKVFIAGIAAKDFLLNPSIAAQPLSDTATPVEQFDPATATLDQTIQVNVLPVEKRKRRLVQQTIVLNIFLFVSTVQRCMTLDGAQFRGAAGYAGVWVLANTITALWYVWVGDTSSDYEPL</sequence>
<evidence type="ECO:0000256" key="1">
    <source>
        <dbReference type="SAM" id="Phobius"/>
    </source>
</evidence>
<feature type="transmembrane region" description="Helical" evidence="1">
    <location>
        <begin position="307"/>
        <end position="327"/>
    </location>
</feature>
<evidence type="ECO:0000313" key="2">
    <source>
        <dbReference type="EMBL" id="KAF2824628.1"/>
    </source>
</evidence>
<keyword evidence="1" id="KW-1133">Transmembrane helix</keyword>
<feature type="transmembrane region" description="Helical" evidence="1">
    <location>
        <begin position="164"/>
        <end position="187"/>
    </location>
</feature>
<keyword evidence="3" id="KW-1185">Reference proteome</keyword>
<dbReference type="EMBL" id="MU006229">
    <property type="protein sequence ID" value="KAF2824628.1"/>
    <property type="molecule type" value="Genomic_DNA"/>
</dbReference>
<keyword evidence="1" id="KW-0472">Membrane</keyword>
<dbReference type="Proteomes" id="UP000799424">
    <property type="component" value="Unassembled WGS sequence"/>
</dbReference>
<accession>A0A6A6ZV63</accession>
<proteinExistence type="predicted"/>